<dbReference type="GO" id="GO:0005509">
    <property type="term" value="F:calcium ion binding"/>
    <property type="evidence" value="ECO:0007669"/>
    <property type="project" value="InterPro"/>
</dbReference>
<feature type="region of interest" description="Disordered" evidence="2">
    <location>
        <begin position="897"/>
        <end position="920"/>
    </location>
</feature>
<name>A0AAV2ZDQ8_9STRA</name>
<feature type="domain" description="EF-hand" evidence="3">
    <location>
        <begin position="1122"/>
        <end position="1157"/>
    </location>
</feature>
<reference evidence="4" key="1">
    <citation type="submission" date="2022-11" db="EMBL/GenBank/DDBJ databases">
        <authorList>
            <person name="Morgan W.R."/>
            <person name="Tartar A."/>
        </authorList>
    </citation>
    <scope>NUCLEOTIDE SEQUENCE</scope>
    <source>
        <strain evidence="4">ARSEF 373</strain>
    </source>
</reference>
<dbReference type="EMBL" id="DAKRPA010000016">
    <property type="protein sequence ID" value="DBA03677.1"/>
    <property type="molecule type" value="Genomic_DNA"/>
</dbReference>
<evidence type="ECO:0000256" key="1">
    <source>
        <dbReference type="ARBA" id="ARBA00022837"/>
    </source>
</evidence>
<feature type="region of interest" description="Disordered" evidence="2">
    <location>
        <begin position="814"/>
        <end position="866"/>
    </location>
</feature>
<protein>
    <recommendedName>
        <fullName evidence="3">EF-hand domain-containing protein</fullName>
    </recommendedName>
</protein>
<dbReference type="PANTHER" id="PTHR34894">
    <property type="entry name" value="SAM-DEPENDENT METHYLTRANSFERASE RSMI, CONSERVED SITE"/>
    <property type="match status" value="1"/>
</dbReference>
<feature type="region of interest" description="Disordered" evidence="2">
    <location>
        <begin position="1453"/>
        <end position="1507"/>
    </location>
</feature>
<feature type="region of interest" description="Disordered" evidence="2">
    <location>
        <begin position="430"/>
        <end position="533"/>
    </location>
</feature>
<feature type="region of interest" description="Disordered" evidence="2">
    <location>
        <begin position="365"/>
        <end position="414"/>
    </location>
</feature>
<dbReference type="PANTHER" id="PTHR34894:SF5">
    <property type="entry name" value="EF-HAND DOMAIN-CONTAINING PROTEIN"/>
    <property type="match status" value="1"/>
</dbReference>
<accession>A0AAV2ZDQ8</accession>
<dbReference type="SUPFAM" id="SSF47473">
    <property type="entry name" value="EF-hand"/>
    <property type="match status" value="1"/>
</dbReference>
<keyword evidence="5" id="KW-1185">Reference proteome</keyword>
<evidence type="ECO:0000256" key="2">
    <source>
        <dbReference type="SAM" id="MobiDB-lite"/>
    </source>
</evidence>
<feature type="compositionally biased region" description="Basic and acidic residues" evidence="2">
    <location>
        <begin position="499"/>
        <end position="508"/>
    </location>
</feature>
<feature type="compositionally biased region" description="Polar residues" evidence="2">
    <location>
        <begin position="1"/>
        <end position="23"/>
    </location>
</feature>
<dbReference type="PROSITE" id="PS00018">
    <property type="entry name" value="EF_HAND_1"/>
    <property type="match status" value="1"/>
</dbReference>
<feature type="compositionally biased region" description="Low complexity" evidence="2">
    <location>
        <begin position="902"/>
        <end position="915"/>
    </location>
</feature>
<evidence type="ECO:0000313" key="5">
    <source>
        <dbReference type="Proteomes" id="UP001146120"/>
    </source>
</evidence>
<feature type="compositionally biased region" description="Basic residues" evidence="2">
    <location>
        <begin position="450"/>
        <end position="468"/>
    </location>
</feature>
<dbReference type="InterPro" id="IPR002048">
    <property type="entry name" value="EF_hand_dom"/>
</dbReference>
<keyword evidence="1" id="KW-0106">Calcium</keyword>
<dbReference type="InterPro" id="IPR011992">
    <property type="entry name" value="EF-hand-dom_pair"/>
</dbReference>
<feature type="region of interest" description="Disordered" evidence="2">
    <location>
        <begin position="218"/>
        <end position="243"/>
    </location>
</feature>
<gene>
    <name evidence="4" type="ORF">N0F65_004094</name>
</gene>
<comment type="caution">
    <text evidence="4">The sequence shown here is derived from an EMBL/GenBank/DDBJ whole genome shotgun (WGS) entry which is preliminary data.</text>
</comment>
<feature type="region of interest" description="Disordered" evidence="2">
    <location>
        <begin position="1"/>
        <end position="28"/>
    </location>
</feature>
<organism evidence="4 5">
    <name type="scientific">Lagenidium giganteum</name>
    <dbReference type="NCBI Taxonomy" id="4803"/>
    <lineage>
        <taxon>Eukaryota</taxon>
        <taxon>Sar</taxon>
        <taxon>Stramenopiles</taxon>
        <taxon>Oomycota</taxon>
        <taxon>Peronosporomycetes</taxon>
        <taxon>Pythiales</taxon>
        <taxon>Pythiaceae</taxon>
    </lineage>
</organism>
<proteinExistence type="predicted"/>
<feature type="compositionally biased region" description="Polar residues" evidence="2">
    <location>
        <begin position="826"/>
        <end position="837"/>
    </location>
</feature>
<feature type="compositionally biased region" description="Basic and acidic residues" evidence="2">
    <location>
        <begin position="845"/>
        <end position="857"/>
    </location>
</feature>
<feature type="compositionally biased region" description="Acidic residues" evidence="2">
    <location>
        <begin position="1466"/>
        <end position="1501"/>
    </location>
</feature>
<reference evidence="4" key="2">
    <citation type="journal article" date="2023" name="Microbiol Resour">
        <title>Decontamination and Annotation of the Draft Genome Sequence of the Oomycete Lagenidium giganteum ARSEF 373.</title>
        <authorList>
            <person name="Morgan W.R."/>
            <person name="Tartar A."/>
        </authorList>
    </citation>
    <scope>NUCLEOTIDE SEQUENCE</scope>
    <source>
        <strain evidence="4">ARSEF 373</strain>
    </source>
</reference>
<feature type="compositionally biased region" description="Acidic residues" evidence="2">
    <location>
        <begin position="430"/>
        <end position="445"/>
    </location>
</feature>
<dbReference type="InterPro" id="IPR018247">
    <property type="entry name" value="EF_Hand_1_Ca_BS"/>
</dbReference>
<dbReference type="PROSITE" id="PS50222">
    <property type="entry name" value="EF_HAND_2"/>
    <property type="match status" value="1"/>
</dbReference>
<dbReference type="Proteomes" id="UP001146120">
    <property type="component" value="Unassembled WGS sequence"/>
</dbReference>
<evidence type="ECO:0000313" key="4">
    <source>
        <dbReference type="EMBL" id="DBA03677.1"/>
    </source>
</evidence>
<evidence type="ECO:0000259" key="3">
    <source>
        <dbReference type="PROSITE" id="PS50222"/>
    </source>
</evidence>
<feature type="compositionally biased region" description="Basic residues" evidence="2">
    <location>
        <begin position="479"/>
        <end position="498"/>
    </location>
</feature>
<sequence length="1507" mass="170083">MEHSSSACSAPTSPQHKQRQYFQHGSRVSPRQVRLQRVEPYTFALRDQISSNFRHELFAFHQLLRDAIDKIQKEERLKHGYSVSHPHPLLSRERPVLELLTSDRGHAILKEFFVQWQNQHKSAEEEELLWGVLDTLFRNLPMIVSEGEASNAKAFFRYVDAVKSLRDVLTSVLYKTPDATNTTGDAEVVRVDDDDDSDAEQLDLSSLISSSSTLLDANHHGGGARASKANTKANGKKDTHRPEQPRIPLYLYCRQLERELDTLRSRRQRLHLATAASEDIGLLEQNTLTLLLDFWELPRKERLGFLCQVATHGTEDDAEMVFAVLLENCSSHTLLNVWEGLLASRRLQNLAAFRAKSIQLGAMMNKDPPAADATAEGDASPEQDKLQEAADVPPAPLVSSKRGSSRRSMRGSPRYSRYVDLNGLAGAFEEDDETLTSDSDDSDDSDVSRRKIRIRERGRTPPSHRRPHLMQPHREHPHEGHHHHRHHHHQHHHHGHSPHRSDGDDKSVRTRAPSPTPTKERERNGSHASVKVEGPVLERLHHDLIEILKEDRPDVPPVVADAAWKLLEQLDGLKGKDTNSGFNKRRLVMKDSSTQPHFHQQQHEPAPPRQTLNDAIGANLTQEQMYIMKLDQMQSIVSAVAPISIHTFSTDSIAAIYHRLSALSKQYSAYANQTMAAAGFEPPPLPDRAGSKLTIPATPVQDKEKTPMVDTATDTECDDETAVAVHSLMGNMGKVLRTIAPLTAVGGGESSEIMQLANELEAEPLDTIIDGRRGALDVKRKTMMLSRLRVLANGNMFHSVSGIIANTCDGIVMQQRRGAPGPPVEQPSSPQFTQQVYRTPRRRSKYDEATSRSRMDERDDDEPMAVQQLKEEADEVIKLAKKAKGVRRASMRAQAMLEQDSEPAGGAASSSSSPRHPGREIPVSIKQASNAQRGQKLFNIGILLRIIAQMYRENYESTITTMQYGNRRMEFSEFMYDWHIRKYGLKALAQQHLLKLIQSLRKYEKKVFHCQLCLRFLSIQNPLGYHEHKYLLGLLDKWSLGTFSGATKNRVEHTPRQFKIRIVHAIATIQEALTERFGAYFRNMDAIATRIRAQALRFDEEFVKESDVLAIAIDEWLLIRKRIEQILEAVYVAGDLNGDGSLEYEEFSAVIFHLAPSLDEKFTQKVFTAAHDFVKPRRISFARFIDVILLERILNTNKVSAAQVGKYDRDRERLAAGGSSMAASMSGTLVPVDERVRRPSGSLAATSSEEEEEYQFNLLQETWEHDHEIVKQVLAKMTHQQTAAAITFRATFLSQILMKRVDSKTAWMCHRHIMREISRYQDLNEEEIVTLKDKEETFKKAVTAIRNMVRMGAFRSKNSMSLPVPGPELFPQIGLDGTRSSSYTSVVENLTSKKQPSTMEEIMELEDQLREKFVEQADEASIEDYKIALQQIRRISLQNFLSGLTPEQIEALNNVPAPSSTVATVPEDDEEDDDDEEELEDEEEGDEEAERDAVADGDGESANEQTA</sequence>